<comment type="subcellular location">
    <subcellularLocation>
        <location evidence="1">Secreted</location>
    </subcellularLocation>
</comment>
<feature type="non-terminal residue" evidence="4">
    <location>
        <position position="316"/>
    </location>
</feature>
<dbReference type="InterPro" id="IPR018511">
    <property type="entry name" value="Hemolysin-typ_Ca-bd_CS"/>
</dbReference>
<gene>
    <name evidence="4" type="ORF">WH96_20820</name>
</gene>
<name>A0A0H2MDV0_9PROT</name>
<dbReference type="PANTHER" id="PTHR38340">
    <property type="entry name" value="S-LAYER PROTEIN"/>
    <property type="match status" value="1"/>
</dbReference>
<sequence>DTSGSELGSNLSIKYLDLNGDGVTDALINSGDGRIWTRLGNGAGDDKLVGGAGDDLLYGDVGKDTLTGDEGNDTLYGGAGADDLAGGEDDDLLIGGDSDGDVYRFNVGDGADTIRNSGAHAKLVFGTGIALADIEYSKQGDDLLLRTSATDVVTIEGWYLDSKKQVAIALADEVGRTLVLGDSSANDLAGTNGDDILNGLGGNDTLAGGAGNDIYIFGRGHGESTIHDQASVNGTAINAGYDSIVFEKGITSADIVTVLSGNDLIVALKDPNNPDATITELSDKITIRNWLDSNQRIEALTFADGTDVAAFSGNRS</sequence>
<proteinExistence type="predicted"/>
<protein>
    <recommendedName>
        <fullName evidence="3">Haemolysin-type calcium binding-related domain-containing protein</fullName>
    </recommendedName>
</protein>
<evidence type="ECO:0000313" key="5">
    <source>
        <dbReference type="Proteomes" id="UP000035444"/>
    </source>
</evidence>
<comment type="caution">
    <text evidence="4">The sequence shown here is derived from an EMBL/GenBank/DDBJ whole genome shotgun (WGS) entry which is preliminary data.</text>
</comment>
<reference evidence="4 5" key="1">
    <citation type="submission" date="2015-03" db="EMBL/GenBank/DDBJ databases">
        <title>Genome Sequence of Kiloniella spongiae MEBiC09566, isolated from a marine sponge.</title>
        <authorList>
            <person name="Shao Z."/>
            <person name="Wang L."/>
            <person name="Li X."/>
        </authorList>
    </citation>
    <scope>NUCLEOTIDE SEQUENCE [LARGE SCALE GENOMIC DNA]</scope>
    <source>
        <strain evidence="4 5">MEBiC09566</strain>
    </source>
</reference>
<dbReference type="InterPro" id="IPR001343">
    <property type="entry name" value="Hemolysn_Ca-bd"/>
</dbReference>
<keyword evidence="5" id="KW-1185">Reference proteome</keyword>
<evidence type="ECO:0000256" key="1">
    <source>
        <dbReference type="ARBA" id="ARBA00004613"/>
    </source>
</evidence>
<dbReference type="PANTHER" id="PTHR38340:SF1">
    <property type="entry name" value="S-LAYER PROTEIN"/>
    <property type="match status" value="1"/>
</dbReference>
<dbReference type="InterPro" id="IPR010566">
    <property type="entry name" value="Haemolys_ca-bd"/>
</dbReference>
<dbReference type="STRING" id="1489064.WH96_20820"/>
<evidence type="ECO:0000259" key="3">
    <source>
        <dbReference type="Pfam" id="PF06594"/>
    </source>
</evidence>
<dbReference type="Pfam" id="PF06594">
    <property type="entry name" value="HCBP_related"/>
    <property type="match status" value="1"/>
</dbReference>
<dbReference type="AlphaFoldDB" id="A0A0H2MDV0"/>
<dbReference type="EMBL" id="LAQL01000048">
    <property type="protein sequence ID" value="KLN58852.1"/>
    <property type="molecule type" value="Genomic_DNA"/>
</dbReference>
<dbReference type="SUPFAM" id="SSF51120">
    <property type="entry name" value="beta-Roll"/>
    <property type="match status" value="2"/>
</dbReference>
<dbReference type="InterPro" id="IPR050557">
    <property type="entry name" value="RTX_toxin/Mannuronan_C5-epim"/>
</dbReference>
<dbReference type="Proteomes" id="UP000035444">
    <property type="component" value="Unassembled WGS sequence"/>
</dbReference>
<dbReference type="GO" id="GO:0005509">
    <property type="term" value="F:calcium ion binding"/>
    <property type="evidence" value="ECO:0007669"/>
    <property type="project" value="InterPro"/>
</dbReference>
<evidence type="ECO:0000256" key="2">
    <source>
        <dbReference type="ARBA" id="ARBA00022525"/>
    </source>
</evidence>
<dbReference type="InterPro" id="IPR011049">
    <property type="entry name" value="Serralysin-like_metalloprot_C"/>
</dbReference>
<dbReference type="Pfam" id="PF00353">
    <property type="entry name" value="HemolysinCabind"/>
    <property type="match status" value="3"/>
</dbReference>
<feature type="non-terminal residue" evidence="4">
    <location>
        <position position="1"/>
    </location>
</feature>
<dbReference type="Gene3D" id="2.150.10.10">
    <property type="entry name" value="Serralysin-like metalloprotease, C-terminal"/>
    <property type="match status" value="2"/>
</dbReference>
<dbReference type="PRINTS" id="PR00313">
    <property type="entry name" value="CABNDNGRPT"/>
</dbReference>
<organism evidence="4 5">
    <name type="scientific">Kiloniella spongiae</name>
    <dbReference type="NCBI Taxonomy" id="1489064"/>
    <lineage>
        <taxon>Bacteria</taxon>
        <taxon>Pseudomonadati</taxon>
        <taxon>Pseudomonadota</taxon>
        <taxon>Alphaproteobacteria</taxon>
        <taxon>Rhodospirillales</taxon>
        <taxon>Kiloniellaceae</taxon>
        <taxon>Kiloniella</taxon>
    </lineage>
</organism>
<dbReference type="GO" id="GO:0005576">
    <property type="term" value="C:extracellular region"/>
    <property type="evidence" value="ECO:0007669"/>
    <property type="project" value="UniProtKB-SubCell"/>
</dbReference>
<dbReference type="PROSITE" id="PS00330">
    <property type="entry name" value="HEMOLYSIN_CALCIUM"/>
    <property type="match status" value="3"/>
</dbReference>
<accession>A0A0H2MDV0</accession>
<dbReference type="RefSeq" id="WP_047766177.1">
    <property type="nucleotide sequence ID" value="NZ_LAQL01000048.1"/>
</dbReference>
<evidence type="ECO:0000313" key="4">
    <source>
        <dbReference type="EMBL" id="KLN58852.1"/>
    </source>
</evidence>
<feature type="domain" description="Haemolysin-type calcium binding-related" evidence="3">
    <location>
        <begin position="278"/>
        <end position="306"/>
    </location>
</feature>
<keyword evidence="2" id="KW-0964">Secreted</keyword>